<dbReference type="InterPro" id="IPR037165">
    <property type="entry name" value="AldOxase/xan_DH_Mopterin-bd_sf"/>
</dbReference>
<evidence type="ECO:0000256" key="1">
    <source>
        <dbReference type="SAM" id="MobiDB-lite"/>
    </source>
</evidence>
<dbReference type="InterPro" id="IPR036856">
    <property type="entry name" value="Ald_Oxase/Xan_DH_a/b_sf"/>
</dbReference>
<dbReference type="GeneID" id="56077835"/>
<evidence type="ECO:0000313" key="3">
    <source>
        <dbReference type="EMBL" id="QLH77272.1"/>
    </source>
</evidence>
<evidence type="ECO:0000313" key="4">
    <source>
        <dbReference type="Proteomes" id="UP000509667"/>
    </source>
</evidence>
<dbReference type="SMART" id="SM01008">
    <property type="entry name" value="Ald_Xan_dh_C"/>
    <property type="match status" value="1"/>
</dbReference>
<dbReference type="AlphaFoldDB" id="A0A7D5TL79"/>
<feature type="region of interest" description="Disordered" evidence="1">
    <location>
        <begin position="132"/>
        <end position="153"/>
    </location>
</feature>
<protein>
    <submittedName>
        <fullName evidence="3">Xanthine dehydrogenase family protein</fullName>
    </submittedName>
</protein>
<keyword evidence="4" id="KW-1185">Reference proteome</keyword>
<dbReference type="Pfam" id="PF01315">
    <property type="entry name" value="Ald_Xan_dh_C"/>
    <property type="match status" value="1"/>
</dbReference>
<dbReference type="SUPFAM" id="SSF56003">
    <property type="entry name" value="Molybdenum cofactor-binding domain"/>
    <property type="match status" value="1"/>
</dbReference>
<name>A0A7D5TL79_9EURY</name>
<feature type="region of interest" description="Disordered" evidence="1">
    <location>
        <begin position="1"/>
        <end position="32"/>
    </location>
</feature>
<dbReference type="RefSeq" id="WP_179911201.1">
    <property type="nucleotide sequence ID" value="NZ_CP058910.1"/>
</dbReference>
<dbReference type="Gene3D" id="3.90.1170.50">
    <property type="entry name" value="Aldehyde oxidase/xanthine dehydrogenase, a/b hammerhead"/>
    <property type="match status" value="1"/>
</dbReference>
<dbReference type="Pfam" id="PF20256">
    <property type="entry name" value="MoCoBD_2"/>
    <property type="match status" value="1"/>
</dbReference>
<feature type="region of interest" description="Disordered" evidence="1">
    <location>
        <begin position="437"/>
        <end position="461"/>
    </location>
</feature>
<feature type="compositionally biased region" description="Basic and acidic residues" evidence="1">
    <location>
        <begin position="437"/>
        <end position="460"/>
    </location>
</feature>
<feature type="domain" description="Aldehyde oxidase/xanthine dehydrogenase a/b hammerhead" evidence="2">
    <location>
        <begin position="28"/>
        <end position="121"/>
    </location>
</feature>
<dbReference type="OrthoDB" id="57164at2157"/>
<dbReference type="InterPro" id="IPR008274">
    <property type="entry name" value="AldOxase/xan_DH_MoCoBD1"/>
</dbReference>
<dbReference type="GO" id="GO:0005506">
    <property type="term" value="F:iron ion binding"/>
    <property type="evidence" value="ECO:0007669"/>
    <property type="project" value="InterPro"/>
</dbReference>
<sequence length="770" mass="80631">MTPGHSGPDPKSAVGSSATRKDARAKVRGRARYATDVDHPDALVGGVVRSPVPHAEIVGFDGDAAAAMDDVAAVVPRWDLPGGFDDRVRHYGDAIAAVAAETPAAADAAVEAIEYDLDPLASVHDPRESVRSGAPVVQADPAFGQPDRHPLRVDNPEYVRNVDDYHALEVGDPDAAFAAADHVHEASYRTPRVTHCNLDRHCAVAEWSGETLRVTATLGNRGHAEKTLERLFDDPEGEAEVEVEVKRPPTAGSSFGGRSLTKLTLEPVAAALAREAGRSVRLEFDRETEFSAAESRHATHLDLKAGATDDGRLTALSVDAVADTGPYPNGVGHVVLSACRGRPLDTYAVENYRFEGVSAFTNNPPAGEYRGIGVTQITWALESHLDELARRAGFDPVAVRRRNWVAEGDERPHADAPVSSCGLRECLDRGRARFEELRASPDAGGDDRDGPESERSDDTVYGRGVAAGGQITTPAAGNNDDYAGARLTLAPDGSLAVRTGAIDVGQGAATALAQIAAEATGLALDRVTVQGYDPDDAVDDKYGSVANRTTYLVGAAIRDGADDLCDRLRARAADHLDAPPEDLAVREGRVESPDGSAISVGALVDDPLAVTGRAETERAPLAYGVHFAEVAVDTGTGAVDVTAYVAAQDVGYAINPTLVEGQIEGAVGHGIEFALTSEVQLEGGVPTNATLADYPVSSPAEMPDRLACEIVESAEESGPYGAKGVGTPSITPVAPAVTSAVRDAVGERFTAAPVRDEDVLFALDGSESDD</sequence>
<dbReference type="InterPro" id="IPR016208">
    <property type="entry name" value="Ald_Oxase/xanthine_DH-like"/>
</dbReference>
<dbReference type="EMBL" id="CP058910">
    <property type="protein sequence ID" value="QLH77272.1"/>
    <property type="molecule type" value="Genomic_DNA"/>
</dbReference>
<dbReference type="Proteomes" id="UP000509667">
    <property type="component" value="Chromosome"/>
</dbReference>
<dbReference type="InterPro" id="IPR046867">
    <property type="entry name" value="AldOxase/xan_DH_MoCoBD2"/>
</dbReference>
<dbReference type="PANTHER" id="PTHR11908">
    <property type="entry name" value="XANTHINE DEHYDROGENASE"/>
    <property type="match status" value="1"/>
</dbReference>
<organism evidence="3 4">
    <name type="scientific">Halosimplex rubrum</name>
    <dbReference type="NCBI Taxonomy" id="869889"/>
    <lineage>
        <taxon>Archaea</taxon>
        <taxon>Methanobacteriati</taxon>
        <taxon>Methanobacteriota</taxon>
        <taxon>Stenosarchaea group</taxon>
        <taxon>Halobacteria</taxon>
        <taxon>Halobacteriales</taxon>
        <taxon>Haloarculaceae</taxon>
        <taxon>Halosimplex</taxon>
    </lineage>
</organism>
<evidence type="ECO:0000259" key="2">
    <source>
        <dbReference type="SMART" id="SM01008"/>
    </source>
</evidence>
<dbReference type="InterPro" id="IPR000674">
    <property type="entry name" value="Ald_Oxase/Xan_DH_a/b"/>
</dbReference>
<gene>
    <name evidence="3" type="ORF">HZS55_08190</name>
</gene>
<dbReference type="Pfam" id="PF02738">
    <property type="entry name" value="MoCoBD_1"/>
    <property type="match status" value="1"/>
</dbReference>
<accession>A0A7D5TL79</accession>
<dbReference type="PANTHER" id="PTHR11908:SF157">
    <property type="entry name" value="XANTHINE DEHYDROGENASE SUBUNIT D-RELATED"/>
    <property type="match status" value="1"/>
</dbReference>
<dbReference type="GO" id="GO:0016491">
    <property type="term" value="F:oxidoreductase activity"/>
    <property type="evidence" value="ECO:0007669"/>
    <property type="project" value="InterPro"/>
</dbReference>
<proteinExistence type="predicted"/>
<dbReference type="SUPFAM" id="SSF54665">
    <property type="entry name" value="CO dehydrogenase molybdoprotein N-domain-like"/>
    <property type="match status" value="1"/>
</dbReference>
<dbReference type="Gene3D" id="3.30.365.10">
    <property type="entry name" value="Aldehyde oxidase/xanthine dehydrogenase, molybdopterin binding domain"/>
    <property type="match status" value="4"/>
</dbReference>
<reference evidence="3 4" key="1">
    <citation type="submission" date="2020-07" db="EMBL/GenBank/DDBJ databases">
        <title>Halosimplex pelagicum sp. nov. and Halosimplex rubrum sp. nov., isolated from salted brown alga Laminaria, and emended description of the genus Halosimplex.</title>
        <authorList>
            <person name="Cui H."/>
        </authorList>
    </citation>
    <scope>NUCLEOTIDE SEQUENCE [LARGE SCALE GENOMIC DNA]</scope>
    <source>
        <strain evidence="3 4">R27</strain>
    </source>
</reference>
<dbReference type="KEGG" id="hrr:HZS55_08190"/>